<evidence type="ECO:0000256" key="5">
    <source>
        <dbReference type="ARBA" id="ARBA00023306"/>
    </source>
</evidence>
<dbReference type="PANTHER" id="PTHR13220">
    <property type="entry name" value="TIMELESS INTERACTING-RELATED"/>
    <property type="match status" value="1"/>
</dbReference>
<evidence type="ECO:0000256" key="7">
    <source>
        <dbReference type="SAM" id="MobiDB-lite"/>
    </source>
</evidence>
<keyword evidence="10" id="KW-1185">Reference proteome</keyword>
<sequence>MDTVPLEMDDIFGDYDGESDGEGGFNPSRLPDLEDELEPMRDMRQDDDDQGEDTEEITDNAELLAKLKSLKGASKNTTKRSMPKLDATRLTGERGMAILPKTFERVRLKGRNHEAEDLKIIMHTLQHWGHRLFPKMTFDEVLERVERLGAKKEVQTCLKKIRLDMPVLESDMIGEEEEDTVQRAGEENDEEISRVENQQDTNRMNDSHNEISDEELEGLLRDQGQPVASQPITTPSQTSPSVNSNSGLSEEVKKRIEENKRKAMERRAAKMTASNNKKDIAADSNGSHLANKEMYTVKSTQRLQPEVKDADRNADDSSFRDDKISGVSSMEKLSSSSNTQNLNEGTGSFEISGAGDVASQPESMEWEYEEPIIHKTLDSGGENNVISKNQELDTIQDNSSLHQCEKLTDAVSPLDPGEQGNEIQSQSNSSNITED</sequence>
<feature type="compositionally biased region" description="Basic and acidic residues" evidence="7">
    <location>
        <begin position="180"/>
        <end position="194"/>
    </location>
</feature>
<evidence type="ECO:0000256" key="4">
    <source>
        <dbReference type="ARBA" id="ARBA00023242"/>
    </source>
</evidence>
<evidence type="ECO:0000256" key="3">
    <source>
        <dbReference type="ARBA" id="ARBA00022763"/>
    </source>
</evidence>
<evidence type="ECO:0000256" key="1">
    <source>
        <dbReference type="ARBA" id="ARBA00004123"/>
    </source>
</evidence>
<keyword evidence="3 6" id="KW-0227">DNA damage</keyword>
<evidence type="ECO:0000256" key="2">
    <source>
        <dbReference type="ARBA" id="ARBA00006075"/>
    </source>
</evidence>
<organism evidence="9 10">
    <name type="scientific">Elysia chlorotica</name>
    <name type="common">Eastern emerald elysia</name>
    <name type="synonym">Sea slug</name>
    <dbReference type="NCBI Taxonomy" id="188477"/>
    <lineage>
        <taxon>Eukaryota</taxon>
        <taxon>Metazoa</taxon>
        <taxon>Spiralia</taxon>
        <taxon>Lophotrochozoa</taxon>
        <taxon>Mollusca</taxon>
        <taxon>Gastropoda</taxon>
        <taxon>Heterobranchia</taxon>
        <taxon>Euthyneura</taxon>
        <taxon>Panpulmonata</taxon>
        <taxon>Sacoglossa</taxon>
        <taxon>Placobranchoidea</taxon>
        <taxon>Plakobranchidae</taxon>
        <taxon>Elysia</taxon>
    </lineage>
</organism>
<dbReference type="GO" id="GO:0006974">
    <property type="term" value="P:DNA damage response"/>
    <property type="evidence" value="ECO:0007669"/>
    <property type="project" value="UniProtKB-KW"/>
</dbReference>
<feature type="compositionally biased region" description="Acidic residues" evidence="7">
    <location>
        <begin position="7"/>
        <end position="21"/>
    </location>
</feature>
<feature type="domain" description="Chromosome segregation in meiosis protein 3" evidence="8">
    <location>
        <begin position="84"/>
        <end position="165"/>
    </location>
</feature>
<comment type="function">
    <text evidence="6">Plays an important role in the control of DNA replication and the maintenance of replication fork stability.</text>
</comment>
<dbReference type="Proteomes" id="UP000271974">
    <property type="component" value="Unassembled WGS sequence"/>
</dbReference>
<keyword evidence="5 6" id="KW-0131">Cell cycle</keyword>
<dbReference type="EMBL" id="RQTK01000881">
    <property type="protein sequence ID" value="RUS73957.1"/>
    <property type="molecule type" value="Genomic_DNA"/>
</dbReference>
<feature type="region of interest" description="Disordered" evidence="7">
    <location>
        <begin position="409"/>
        <end position="435"/>
    </location>
</feature>
<dbReference type="GO" id="GO:0031297">
    <property type="term" value="P:replication fork processing"/>
    <property type="evidence" value="ECO:0007669"/>
    <property type="project" value="UniProtKB-UniRule"/>
</dbReference>
<dbReference type="InterPro" id="IPR040038">
    <property type="entry name" value="TIPIN/Csm3/Swi3"/>
</dbReference>
<feature type="compositionally biased region" description="Low complexity" evidence="7">
    <location>
        <begin position="423"/>
        <end position="435"/>
    </location>
</feature>
<dbReference type="Pfam" id="PF07962">
    <property type="entry name" value="Swi3"/>
    <property type="match status" value="1"/>
</dbReference>
<feature type="region of interest" description="Disordered" evidence="7">
    <location>
        <begin position="1"/>
        <end position="55"/>
    </location>
</feature>
<dbReference type="GO" id="GO:0043111">
    <property type="term" value="P:replication fork arrest"/>
    <property type="evidence" value="ECO:0007669"/>
    <property type="project" value="TreeGrafter"/>
</dbReference>
<feature type="region of interest" description="Disordered" evidence="7">
    <location>
        <begin position="170"/>
        <end position="206"/>
    </location>
</feature>
<dbReference type="InterPro" id="IPR012923">
    <property type="entry name" value="Csm3"/>
</dbReference>
<dbReference type="GO" id="GO:0000076">
    <property type="term" value="P:DNA replication checkpoint signaling"/>
    <property type="evidence" value="ECO:0007669"/>
    <property type="project" value="UniProtKB-UniRule"/>
</dbReference>
<evidence type="ECO:0000259" key="8">
    <source>
        <dbReference type="Pfam" id="PF07962"/>
    </source>
</evidence>
<feature type="region of interest" description="Disordered" evidence="7">
    <location>
        <begin position="225"/>
        <end position="364"/>
    </location>
</feature>
<feature type="compositionally biased region" description="Polar residues" evidence="7">
    <location>
        <begin position="226"/>
        <end position="248"/>
    </location>
</feature>
<proteinExistence type="inferred from homology"/>
<name>A0A433SXH9_ELYCH</name>
<dbReference type="PANTHER" id="PTHR13220:SF11">
    <property type="entry name" value="TIMELESS-INTERACTING PROTEIN"/>
    <property type="match status" value="1"/>
</dbReference>
<feature type="compositionally biased region" description="Basic and acidic residues" evidence="7">
    <location>
        <begin position="305"/>
        <end position="324"/>
    </location>
</feature>
<comment type="similarity">
    <text evidence="2 6">Belongs to the CSM3 family.</text>
</comment>
<reference evidence="9 10" key="1">
    <citation type="submission" date="2019-01" db="EMBL/GenBank/DDBJ databases">
        <title>A draft genome assembly of the solar-powered sea slug Elysia chlorotica.</title>
        <authorList>
            <person name="Cai H."/>
            <person name="Li Q."/>
            <person name="Fang X."/>
            <person name="Li J."/>
            <person name="Curtis N.E."/>
            <person name="Altenburger A."/>
            <person name="Shibata T."/>
            <person name="Feng M."/>
            <person name="Maeda T."/>
            <person name="Schwartz J.A."/>
            <person name="Shigenobu S."/>
            <person name="Lundholm N."/>
            <person name="Nishiyama T."/>
            <person name="Yang H."/>
            <person name="Hasebe M."/>
            <person name="Li S."/>
            <person name="Pierce S.K."/>
            <person name="Wang J."/>
        </authorList>
    </citation>
    <scope>NUCLEOTIDE SEQUENCE [LARGE SCALE GENOMIC DNA]</scope>
    <source>
        <strain evidence="9">EC2010</strain>
        <tissue evidence="9">Whole organism of an adult</tissue>
    </source>
</reference>
<protein>
    <recommendedName>
        <fullName evidence="6">TIMELESS-interacting protein</fullName>
    </recommendedName>
</protein>
<keyword evidence="4 6" id="KW-0539">Nucleus</keyword>
<dbReference type="STRING" id="188477.A0A433SXH9"/>
<gene>
    <name evidence="9" type="ORF">EGW08_018272</name>
</gene>
<dbReference type="GO" id="GO:0031298">
    <property type="term" value="C:replication fork protection complex"/>
    <property type="evidence" value="ECO:0007669"/>
    <property type="project" value="TreeGrafter"/>
</dbReference>
<evidence type="ECO:0000256" key="6">
    <source>
        <dbReference type="RuleBase" id="RU366049"/>
    </source>
</evidence>
<evidence type="ECO:0000313" key="9">
    <source>
        <dbReference type="EMBL" id="RUS73957.1"/>
    </source>
</evidence>
<feature type="compositionally biased region" description="Acidic residues" evidence="7">
    <location>
        <begin position="45"/>
        <end position="55"/>
    </location>
</feature>
<feature type="compositionally biased region" description="Polar residues" evidence="7">
    <location>
        <begin position="326"/>
        <end position="346"/>
    </location>
</feature>
<accession>A0A433SXH9</accession>
<feature type="compositionally biased region" description="Basic and acidic residues" evidence="7">
    <location>
        <begin position="250"/>
        <end position="268"/>
    </location>
</feature>
<dbReference type="OrthoDB" id="437078at2759"/>
<dbReference type="GO" id="GO:0003677">
    <property type="term" value="F:DNA binding"/>
    <property type="evidence" value="ECO:0007669"/>
    <property type="project" value="TreeGrafter"/>
</dbReference>
<comment type="subcellular location">
    <subcellularLocation>
        <location evidence="1 6">Nucleus</location>
    </subcellularLocation>
</comment>
<evidence type="ECO:0000313" key="10">
    <source>
        <dbReference type="Proteomes" id="UP000271974"/>
    </source>
</evidence>
<comment type="caution">
    <text evidence="9">The sequence shown here is derived from an EMBL/GenBank/DDBJ whole genome shotgun (WGS) entry which is preliminary data.</text>
</comment>
<dbReference type="AlphaFoldDB" id="A0A433SXH9"/>